<evidence type="ECO:0000313" key="2">
    <source>
        <dbReference type="Proteomes" id="UP000002028"/>
    </source>
</evidence>
<dbReference type="Proteomes" id="UP000002028">
    <property type="component" value="Plasmid pSLIN01"/>
</dbReference>
<proteinExistence type="predicted"/>
<name>D2QV18_SPILD</name>
<geneLocation type="plasmid" evidence="1 2">
    <name>pSLIN01</name>
</geneLocation>
<dbReference type="KEGG" id="sli:Slin_6694"/>
<protein>
    <submittedName>
        <fullName evidence="1">Uncharacterized protein</fullName>
    </submittedName>
</protein>
<accession>D2QV18</accession>
<dbReference type="AlphaFoldDB" id="D2QV18"/>
<evidence type="ECO:0000313" key="1">
    <source>
        <dbReference type="EMBL" id="ADB42650.1"/>
    </source>
</evidence>
<gene>
    <name evidence="1" type="ordered locus">Slin_6694</name>
</gene>
<reference evidence="1 2" key="1">
    <citation type="journal article" date="2010" name="Stand. Genomic Sci.">
        <title>Complete genome sequence of Spirosoma linguale type strain (1).</title>
        <authorList>
            <person name="Lail K."/>
            <person name="Sikorski J."/>
            <person name="Saunders E."/>
            <person name="Lapidus A."/>
            <person name="Glavina Del Rio T."/>
            <person name="Copeland A."/>
            <person name="Tice H."/>
            <person name="Cheng J.-F."/>
            <person name="Lucas S."/>
            <person name="Nolan M."/>
            <person name="Bruce D."/>
            <person name="Goodwin L."/>
            <person name="Pitluck S."/>
            <person name="Ivanova N."/>
            <person name="Mavromatis K."/>
            <person name="Ovchinnikova G."/>
            <person name="Pati A."/>
            <person name="Chen A."/>
            <person name="Palaniappan K."/>
            <person name="Land M."/>
            <person name="Hauser L."/>
            <person name="Chang Y.-J."/>
            <person name="Jeffries C.D."/>
            <person name="Chain P."/>
            <person name="Brettin T."/>
            <person name="Detter J.C."/>
            <person name="Schuetze A."/>
            <person name="Rohde M."/>
            <person name="Tindall B.J."/>
            <person name="Goeker M."/>
            <person name="Bristow J."/>
            <person name="Eisen J.A."/>
            <person name="Markowitz V."/>
            <person name="Hugenholtz P."/>
            <person name="Kyrpides N.C."/>
            <person name="Klenk H.-P."/>
            <person name="Chen F."/>
        </authorList>
    </citation>
    <scope>NUCLEOTIDE SEQUENCE [LARGE SCALE GENOMIC DNA]</scope>
    <source>
        <strain evidence="2">ATCC 33905 / DSM 74 / LMG 10896 / Claus 1</strain>
    </source>
</reference>
<organism evidence="1 2">
    <name type="scientific">Spirosoma linguale (strain ATCC 33905 / DSM 74 / LMG 10896 / Claus 1)</name>
    <dbReference type="NCBI Taxonomy" id="504472"/>
    <lineage>
        <taxon>Bacteria</taxon>
        <taxon>Pseudomonadati</taxon>
        <taxon>Bacteroidota</taxon>
        <taxon>Cytophagia</taxon>
        <taxon>Cytophagales</taxon>
        <taxon>Cytophagaceae</taxon>
        <taxon>Spirosoma</taxon>
    </lineage>
</organism>
<keyword evidence="1" id="KW-0614">Plasmid</keyword>
<dbReference type="HOGENOM" id="CLU_2810270_0_0_10"/>
<keyword evidence="2" id="KW-1185">Reference proteome</keyword>
<dbReference type="RefSeq" id="WP_012931132.1">
    <property type="nucleotide sequence ID" value="NC_013731.1"/>
</dbReference>
<sequence>MDAEQQMNMPGRYVEQEEYNRLMSDLIDRINEPSEEVRLSKLDKLTLSYGLRLLQLELNQISGLVSE</sequence>
<dbReference type="EMBL" id="CP001770">
    <property type="protein sequence ID" value="ADB42650.1"/>
    <property type="molecule type" value="Genomic_DNA"/>
</dbReference>